<sequence length="253" mass="28430">MEQVKAMLAALRENYLRDLPSHIDEIEQLLLELEREGFQLSLCRELYRQVHSLKGSGGTYGMNFISDICHPMEDLLSHLIEHPQQLQQGVIGTALEYVDLIRKACFSYSVNLEPSQELKLSLHALRQRASKSRYSALIVESSEVVVGILREVLLDEGFRVEVVHDGYLALGRALSEPFDLLVSGLEVPRLNGLALISAIQKSGIRSGKTKTLLLTTSDHLDHQVHPDFLLRKNAELKRNFRACVADLLAKAVH</sequence>
<dbReference type="InterPro" id="IPR051315">
    <property type="entry name" value="Bact_Chemotaxis_CheA"/>
</dbReference>
<dbReference type="SMART" id="SM00448">
    <property type="entry name" value="REC"/>
    <property type="match status" value="1"/>
</dbReference>
<dbReference type="PROSITE" id="PS50110">
    <property type="entry name" value="RESPONSE_REGULATORY"/>
    <property type="match status" value="1"/>
</dbReference>
<evidence type="ECO:0000313" key="6">
    <source>
        <dbReference type="EMBL" id="MBR7800726.1"/>
    </source>
</evidence>
<proteinExistence type="predicted"/>
<dbReference type="PANTHER" id="PTHR43395:SF10">
    <property type="entry name" value="CHEMOTAXIS PROTEIN CHEA"/>
    <property type="match status" value="1"/>
</dbReference>
<comment type="caution">
    <text evidence="6">The sequence shown here is derived from an EMBL/GenBank/DDBJ whole genome shotgun (WGS) entry which is preliminary data.</text>
</comment>
<dbReference type="InterPro" id="IPR011006">
    <property type="entry name" value="CheY-like_superfamily"/>
</dbReference>
<dbReference type="Proteomes" id="UP000678545">
    <property type="component" value="Unassembled WGS sequence"/>
</dbReference>
<dbReference type="Gene3D" id="3.40.50.2300">
    <property type="match status" value="1"/>
</dbReference>
<reference evidence="6" key="1">
    <citation type="submission" date="2021-04" db="EMBL/GenBank/DDBJ databases">
        <title>novel species isolated from subtropical streams in China.</title>
        <authorList>
            <person name="Lu H."/>
        </authorList>
    </citation>
    <scope>NUCLEOTIDE SEQUENCE</scope>
    <source>
        <strain evidence="6">FT137W</strain>
    </source>
</reference>
<dbReference type="InterPro" id="IPR036641">
    <property type="entry name" value="HPT_dom_sf"/>
</dbReference>
<dbReference type="GO" id="GO:0000160">
    <property type="term" value="P:phosphorelay signal transduction system"/>
    <property type="evidence" value="ECO:0007669"/>
    <property type="project" value="UniProtKB-KW"/>
</dbReference>
<dbReference type="Pfam" id="PF01627">
    <property type="entry name" value="Hpt"/>
    <property type="match status" value="1"/>
</dbReference>
<dbReference type="PANTHER" id="PTHR43395">
    <property type="entry name" value="SENSOR HISTIDINE KINASE CHEA"/>
    <property type="match status" value="1"/>
</dbReference>
<keyword evidence="2" id="KW-0597">Phosphoprotein</keyword>
<comment type="caution">
    <text evidence="3">Lacks conserved residue(s) required for the propagation of feature annotation.</text>
</comment>
<feature type="modified residue" description="Phosphohistidine" evidence="2">
    <location>
        <position position="51"/>
    </location>
</feature>
<keyword evidence="1" id="KW-0902">Two-component regulatory system</keyword>
<dbReference type="AlphaFoldDB" id="A0A941E480"/>
<dbReference type="CDD" id="cd00088">
    <property type="entry name" value="HPT"/>
    <property type="match status" value="1"/>
</dbReference>
<evidence type="ECO:0000256" key="3">
    <source>
        <dbReference type="PROSITE-ProRule" id="PRU00169"/>
    </source>
</evidence>
<dbReference type="Pfam" id="PF00072">
    <property type="entry name" value="Response_reg"/>
    <property type="match status" value="1"/>
</dbReference>
<dbReference type="SUPFAM" id="SSF52172">
    <property type="entry name" value="CheY-like"/>
    <property type="match status" value="1"/>
</dbReference>
<dbReference type="InterPro" id="IPR008207">
    <property type="entry name" value="Sig_transdc_His_kin_Hpt_dom"/>
</dbReference>
<name>A0A941E480_9BURK</name>
<evidence type="ECO:0000259" key="4">
    <source>
        <dbReference type="PROSITE" id="PS50110"/>
    </source>
</evidence>
<dbReference type="Gene3D" id="1.20.120.160">
    <property type="entry name" value="HPT domain"/>
    <property type="match status" value="1"/>
</dbReference>
<feature type="domain" description="HPt" evidence="5">
    <location>
        <begin position="4"/>
        <end position="115"/>
    </location>
</feature>
<evidence type="ECO:0000259" key="5">
    <source>
        <dbReference type="PROSITE" id="PS50894"/>
    </source>
</evidence>
<evidence type="ECO:0000256" key="2">
    <source>
        <dbReference type="PROSITE-ProRule" id="PRU00110"/>
    </source>
</evidence>
<dbReference type="InterPro" id="IPR001789">
    <property type="entry name" value="Sig_transdc_resp-reg_receiver"/>
</dbReference>
<gene>
    <name evidence="6" type="ORF">KDM90_12015</name>
</gene>
<accession>A0A941E480</accession>
<feature type="domain" description="Response regulatory" evidence="4">
    <location>
        <begin position="135"/>
        <end position="247"/>
    </location>
</feature>
<evidence type="ECO:0000313" key="7">
    <source>
        <dbReference type="Proteomes" id="UP000678545"/>
    </source>
</evidence>
<dbReference type="RefSeq" id="WP_212675870.1">
    <property type="nucleotide sequence ID" value="NZ_JAGSPJ010000005.1"/>
</dbReference>
<dbReference type="SMART" id="SM00073">
    <property type="entry name" value="HPT"/>
    <property type="match status" value="1"/>
</dbReference>
<keyword evidence="7" id="KW-1185">Reference proteome</keyword>
<organism evidence="6 7">
    <name type="scientific">Undibacterium fentianense</name>
    <dbReference type="NCBI Taxonomy" id="2828728"/>
    <lineage>
        <taxon>Bacteria</taxon>
        <taxon>Pseudomonadati</taxon>
        <taxon>Pseudomonadota</taxon>
        <taxon>Betaproteobacteria</taxon>
        <taxon>Burkholderiales</taxon>
        <taxon>Oxalobacteraceae</taxon>
        <taxon>Undibacterium</taxon>
    </lineage>
</organism>
<dbReference type="PROSITE" id="PS50894">
    <property type="entry name" value="HPT"/>
    <property type="match status" value="1"/>
</dbReference>
<dbReference type="GO" id="GO:0004672">
    <property type="term" value="F:protein kinase activity"/>
    <property type="evidence" value="ECO:0007669"/>
    <property type="project" value="UniProtKB-ARBA"/>
</dbReference>
<dbReference type="SUPFAM" id="SSF47226">
    <property type="entry name" value="Histidine-containing phosphotransfer domain, HPT domain"/>
    <property type="match status" value="1"/>
</dbReference>
<protein>
    <submittedName>
        <fullName evidence="6">Hpt domain-containing protein</fullName>
    </submittedName>
</protein>
<dbReference type="EMBL" id="JAGSPJ010000005">
    <property type="protein sequence ID" value="MBR7800726.1"/>
    <property type="molecule type" value="Genomic_DNA"/>
</dbReference>
<evidence type="ECO:0000256" key="1">
    <source>
        <dbReference type="ARBA" id="ARBA00023012"/>
    </source>
</evidence>